<accession>A0A9P7YDE2</accession>
<dbReference type="AlphaFoldDB" id="A0A9P7YDE2"/>
<keyword evidence="1" id="KW-0812">Transmembrane</keyword>
<gene>
    <name evidence="2" type="ORF">BJ875DRAFT_470384</name>
</gene>
<feature type="transmembrane region" description="Helical" evidence="1">
    <location>
        <begin position="17"/>
        <end position="42"/>
    </location>
</feature>
<evidence type="ECO:0000256" key="1">
    <source>
        <dbReference type="SAM" id="Phobius"/>
    </source>
</evidence>
<keyword evidence="1" id="KW-0472">Membrane</keyword>
<proteinExistence type="predicted"/>
<sequence length="114" mass="12594">MGSSIVGFSLFQAGRIAIVRVLGGTMTLLWLLASPSIAFAALHSEKKHWAQRWLMPRKGFPGGRKAKVDAVGDLSSISWACVVFCLANLEVKHANARPDLRGRRDHWRWKGLGV</sequence>
<protein>
    <submittedName>
        <fullName evidence="2">Uncharacterized protein</fullName>
    </submittedName>
</protein>
<name>A0A9P7YDE2_9HELO</name>
<organism evidence="2 3">
    <name type="scientific">Amylocarpus encephaloides</name>
    <dbReference type="NCBI Taxonomy" id="45428"/>
    <lineage>
        <taxon>Eukaryota</taxon>
        <taxon>Fungi</taxon>
        <taxon>Dikarya</taxon>
        <taxon>Ascomycota</taxon>
        <taxon>Pezizomycotina</taxon>
        <taxon>Leotiomycetes</taxon>
        <taxon>Helotiales</taxon>
        <taxon>Helotiales incertae sedis</taxon>
        <taxon>Amylocarpus</taxon>
    </lineage>
</organism>
<keyword evidence="3" id="KW-1185">Reference proteome</keyword>
<evidence type="ECO:0000313" key="2">
    <source>
        <dbReference type="EMBL" id="KAG9231152.1"/>
    </source>
</evidence>
<comment type="caution">
    <text evidence="2">The sequence shown here is derived from an EMBL/GenBank/DDBJ whole genome shotgun (WGS) entry which is preliminary data.</text>
</comment>
<evidence type="ECO:0000313" key="3">
    <source>
        <dbReference type="Proteomes" id="UP000824998"/>
    </source>
</evidence>
<dbReference type="Proteomes" id="UP000824998">
    <property type="component" value="Unassembled WGS sequence"/>
</dbReference>
<keyword evidence="1" id="KW-1133">Transmembrane helix</keyword>
<reference evidence="2" key="1">
    <citation type="journal article" date="2021" name="IMA Fungus">
        <title>Genomic characterization of three marine fungi, including Emericellopsis atlantica sp. nov. with signatures of a generalist lifestyle and marine biomass degradation.</title>
        <authorList>
            <person name="Hagestad O.C."/>
            <person name="Hou L."/>
            <person name="Andersen J.H."/>
            <person name="Hansen E.H."/>
            <person name="Altermark B."/>
            <person name="Li C."/>
            <person name="Kuhnert E."/>
            <person name="Cox R.J."/>
            <person name="Crous P.W."/>
            <person name="Spatafora J.W."/>
            <person name="Lail K."/>
            <person name="Amirebrahimi M."/>
            <person name="Lipzen A."/>
            <person name="Pangilinan J."/>
            <person name="Andreopoulos W."/>
            <person name="Hayes R.D."/>
            <person name="Ng V."/>
            <person name="Grigoriev I.V."/>
            <person name="Jackson S.A."/>
            <person name="Sutton T.D.S."/>
            <person name="Dobson A.D.W."/>
            <person name="Rama T."/>
        </authorList>
    </citation>
    <scope>NUCLEOTIDE SEQUENCE</scope>
    <source>
        <strain evidence="2">TRa018bII</strain>
    </source>
</reference>
<dbReference type="EMBL" id="MU251621">
    <property type="protein sequence ID" value="KAG9231152.1"/>
    <property type="molecule type" value="Genomic_DNA"/>
</dbReference>